<evidence type="ECO:0000259" key="2">
    <source>
        <dbReference type="Pfam" id="PF01551"/>
    </source>
</evidence>
<proteinExistence type="predicted"/>
<reference evidence="4" key="1">
    <citation type="submission" date="2017-09" db="EMBL/GenBank/DDBJ databases">
        <title>Depth-based differentiation of microbial function through sediment-hosted aquifers and enrichment of novel symbionts in the deep terrestrial subsurface.</title>
        <authorList>
            <person name="Probst A.J."/>
            <person name="Ladd B."/>
            <person name="Jarett J.K."/>
            <person name="Geller-Mcgrath D.E."/>
            <person name="Sieber C.M.K."/>
            <person name="Emerson J.B."/>
            <person name="Anantharaman K."/>
            <person name="Thomas B.C."/>
            <person name="Malmstrom R."/>
            <person name="Stieglmeier M."/>
            <person name="Klingl A."/>
            <person name="Woyke T."/>
            <person name="Ryan C.M."/>
            <person name="Banfield J.F."/>
        </authorList>
    </citation>
    <scope>NUCLEOTIDE SEQUENCE [LARGE SCALE GENOMIC DNA]</scope>
</reference>
<protein>
    <recommendedName>
        <fullName evidence="2">M23ase beta-sheet core domain-containing protein</fullName>
    </recommendedName>
</protein>
<dbReference type="Gene3D" id="6.10.250.3150">
    <property type="match status" value="1"/>
</dbReference>
<dbReference type="EMBL" id="PFBM01000021">
    <property type="protein sequence ID" value="PIR82254.1"/>
    <property type="molecule type" value="Genomic_DNA"/>
</dbReference>
<gene>
    <name evidence="3" type="ORF">COU20_03815</name>
</gene>
<keyword evidence="1" id="KW-0175">Coiled coil</keyword>
<evidence type="ECO:0000313" key="3">
    <source>
        <dbReference type="EMBL" id="PIR82254.1"/>
    </source>
</evidence>
<dbReference type="GO" id="GO:0004222">
    <property type="term" value="F:metalloendopeptidase activity"/>
    <property type="evidence" value="ECO:0007669"/>
    <property type="project" value="TreeGrafter"/>
</dbReference>
<dbReference type="AlphaFoldDB" id="A0A2H0U758"/>
<sequence length="432" mass="46996">MKAVVLPIAAACLLVLFTLVPTWSFGQSAGEIRAEMAAHNAEIAKLEAEIAVFEKELTAIGAQKQTLESTIAALDVSRRQLNARMDLTRRNISTIELELRQLDRDIAITESSMEESVDGLKEALVRLYELDNQTFVEAVLGSASLSQVWDTMETNRVVQDALRSHIVRLMGAREALADNRAASEAKHAELTVQRQTLASQQHSLDISRREQANLLSQTRSTEANYQALLEEKRVAKAQFQRALDELESKLEYTLDPTRVPAAGRGILRWPLDNVFITQQFGRTSSSGRLYASGTHNGIDLRASIGTPVKAALSGIVAGTGNTDGGGCYSYGKWVLIKHGNGLSTLYAHLSDVRVSLGEQVGTGKIIGYSGFTGYATGPHLHFTVFASDAVQVRDLGAWYRENGMAATTACARQGVTIPVSAQSGYLNPLDYL</sequence>
<accession>A0A2H0U758</accession>
<feature type="coiled-coil region" evidence="1">
    <location>
        <begin position="29"/>
        <end position="105"/>
    </location>
</feature>
<dbReference type="Gene3D" id="2.70.70.10">
    <property type="entry name" value="Glucose Permease (Domain IIA)"/>
    <property type="match status" value="1"/>
</dbReference>
<name>A0A2H0U758_9BACT</name>
<dbReference type="CDD" id="cd12797">
    <property type="entry name" value="M23_peptidase"/>
    <property type="match status" value="1"/>
</dbReference>
<organism evidence="3 4">
    <name type="scientific">Candidatus Kaiserbacteria bacterium CG10_big_fil_rev_8_21_14_0_10_59_10</name>
    <dbReference type="NCBI Taxonomy" id="1974612"/>
    <lineage>
        <taxon>Bacteria</taxon>
        <taxon>Candidatus Kaiseribacteriota</taxon>
    </lineage>
</organism>
<feature type="domain" description="M23ase beta-sheet core" evidence="2">
    <location>
        <begin position="294"/>
        <end position="385"/>
    </location>
</feature>
<dbReference type="PANTHER" id="PTHR21666:SF270">
    <property type="entry name" value="MUREIN HYDROLASE ACTIVATOR ENVC"/>
    <property type="match status" value="1"/>
</dbReference>
<dbReference type="SUPFAM" id="SSF51261">
    <property type="entry name" value="Duplicated hybrid motif"/>
    <property type="match status" value="1"/>
</dbReference>
<dbReference type="InterPro" id="IPR011055">
    <property type="entry name" value="Dup_hybrid_motif"/>
</dbReference>
<comment type="caution">
    <text evidence="3">The sequence shown here is derived from an EMBL/GenBank/DDBJ whole genome shotgun (WGS) entry which is preliminary data.</text>
</comment>
<dbReference type="Proteomes" id="UP000231379">
    <property type="component" value="Unassembled WGS sequence"/>
</dbReference>
<evidence type="ECO:0000313" key="4">
    <source>
        <dbReference type="Proteomes" id="UP000231379"/>
    </source>
</evidence>
<dbReference type="InterPro" id="IPR050570">
    <property type="entry name" value="Cell_wall_metabolism_enzyme"/>
</dbReference>
<dbReference type="InterPro" id="IPR016047">
    <property type="entry name" value="M23ase_b-sheet_dom"/>
</dbReference>
<dbReference type="PANTHER" id="PTHR21666">
    <property type="entry name" value="PEPTIDASE-RELATED"/>
    <property type="match status" value="1"/>
</dbReference>
<evidence type="ECO:0000256" key="1">
    <source>
        <dbReference type="SAM" id="Coils"/>
    </source>
</evidence>
<dbReference type="Pfam" id="PF01551">
    <property type="entry name" value="Peptidase_M23"/>
    <property type="match status" value="1"/>
</dbReference>